<comment type="caution">
    <text evidence="1">The sequence shown here is derived from an EMBL/GenBank/DDBJ whole genome shotgun (WGS) entry which is preliminary data.</text>
</comment>
<gene>
    <name evidence="1" type="ORF">CLV34_1618</name>
</gene>
<dbReference type="AlphaFoldDB" id="A0A2M8WT57"/>
<dbReference type="Proteomes" id="UP000231586">
    <property type="component" value="Unassembled WGS sequence"/>
</dbReference>
<name>A0A2M8WT57_9MICO</name>
<dbReference type="OrthoDB" id="5192830at2"/>
<accession>A0A2M8WT57</accession>
<evidence type="ECO:0000313" key="2">
    <source>
        <dbReference type="Proteomes" id="UP000231586"/>
    </source>
</evidence>
<protein>
    <submittedName>
        <fullName evidence="1">Uncharacterized protein</fullName>
    </submittedName>
</protein>
<reference evidence="1 2" key="1">
    <citation type="submission" date="2017-11" db="EMBL/GenBank/DDBJ databases">
        <title>Genomic Encyclopedia of Archaeal and Bacterial Type Strains, Phase II (KMG-II): From Individual Species to Whole Genera.</title>
        <authorList>
            <person name="Goeker M."/>
        </authorList>
    </citation>
    <scope>NUCLEOTIDE SEQUENCE [LARGE SCALE GENOMIC DNA]</scope>
    <source>
        <strain evidence="1 2">DSM 22413</strain>
    </source>
</reference>
<sequence length="124" mass="13349">MTAPDEAFAIALAERFPVLGATLDHCYDGPDEFLAHVYVGVEVTPRVVAAYVADPDATSGRGLDWRGVLAFLDESARSDEDSVKTVIGTSFLFRLPLPNQAGHGIVAELPPELARLFRLARPNG</sequence>
<proteinExistence type="predicted"/>
<evidence type="ECO:0000313" key="1">
    <source>
        <dbReference type="EMBL" id="PJI94132.1"/>
    </source>
</evidence>
<dbReference type="RefSeq" id="WP_100349716.1">
    <property type="nucleotide sequence ID" value="NZ_PGTZ01000007.1"/>
</dbReference>
<keyword evidence="2" id="KW-1185">Reference proteome</keyword>
<dbReference type="EMBL" id="PGTZ01000007">
    <property type="protein sequence ID" value="PJI94132.1"/>
    <property type="molecule type" value="Genomic_DNA"/>
</dbReference>
<organism evidence="1 2">
    <name type="scientific">Luteimicrobium subarcticum</name>
    <dbReference type="NCBI Taxonomy" id="620910"/>
    <lineage>
        <taxon>Bacteria</taxon>
        <taxon>Bacillati</taxon>
        <taxon>Actinomycetota</taxon>
        <taxon>Actinomycetes</taxon>
        <taxon>Micrococcales</taxon>
        <taxon>Luteimicrobium</taxon>
    </lineage>
</organism>